<organism evidence="3 4">
    <name type="scientific">Microbacterium marinilacus</name>
    <dbReference type="NCBI Taxonomy" id="415209"/>
    <lineage>
        <taxon>Bacteria</taxon>
        <taxon>Bacillati</taxon>
        <taxon>Actinomycetota</taxon>
        <taxon>Actinomycetes</taxon>
        <taxon>Micrococcales</taxon>
        <taxon>Microbacteriaceae</taxon>
        <taxon>Microbacterium</taxon>
    </lineage>
</organism>
<keyword evidence="1" id="KW-0732">Signal</keyword>
<feature type="signal peptide" evidence="1">
    <location>
        <begin position="1"/>
        <end position="36"/>
    </location>
</feature>
<name>A0ABP7BBI4_9MICO</name>
<feature type="domain" description="GerMN" evidence="2">
    <location>
        <begin position="205"/>
        <end position="296"/>
    </location>
</feature>
<keyword evidence="4" id="KW-1185">Reference proteome</keyword>
<dbReference type="Pfam" id="PF10646">
    <property type="entry name" value="Germane"/>
    <property type="match status" value="1"/>
</dbReference>
<dbReference type="Pfam" id="PF25976">
    <property type="entry name" value="LpqB_N"/>
    <property type="match status" value="1"/>
</dbReference>
<dbReference type="PROSITE" id="PS51257">
    <property type="entry name" value="PROKAR_LIPOPROTEIN"/>
    <property type="match status" value="1"/>
</dbReference>
<sequence>MTVSRARRVRAASAGLALLLALTGCTGLPLSGPVTAGIAPGDAAEGPDPQFYAGAPTAGASPEEIVTGFVEAAISPQDSWETARLYLDGDLARDWQPQSGVFVDSADSREYRVVDDAVTVTIDPTATVDEHGTYTTSATGTVELPFRLAQREDGEWRIVEAPDGIVLDRQSFASIYSDHTLAYFDPTWTYLVPDVRWFPTSGNTATYIVRELVDGAPSPWLAGSVASAFSQDIDLAESSVPVDTDQVAHVQLNDVAAGADSTARGRMMAQLNASLTNSGVQSVSLTIENDETPLQANAVSVAQTRPDSRALVLRSGEFGFLSGSELTRIDGLSDTVEDMEGSIDSIAVSRDQQVAAVLQSSGRVHRLTSDGQTDHVDDEREGLIDPAIDPFGYIWTAAEDDPERLIAWAPELEPFAIQGAWGGASTITAMSMSRDGSRLAALVSSGGQDLAVVSSVRRDRTGKPTGLGEAMRVTQLTEPGIAVSWIEDGRIGIVSGDGSTTTVIEQQVGGPAERSTAPSGVVSIQFGTQDSSVRLLDDEGTVYMRRGSSWQATGADVSVIATQMGTPQTPSD</sequence>
<dbReference type="InterPro" id="IPR018910">
    <property type="entry name" value="LpqB_C"/>
</dbReference>
<dbReference type="EMBL" id="BAAAYV010000005">
    <property type="protein sequence ID" value="GAA3652947.1"/>
    <property type="molecule type" value="Genomic_DNA"/>
</dbReference>
<evidence type="ECO:0000259" key="2">
    <source>
        <dbReference type="SMART" id="SM00909"/>
    </source>
</evidence>
<dbReference type="SMART" id="SM00909">
    <property type="entry name" value="Germane"/>
    <property type="match status" value="1"/>
</dbReference>
<dbReference type="Proteomes" id="UP001410795">
    <property type="component" value="Unassembled WGS sequence"/>
</dbReference>
<evidence type="ECO:0000256" key="1">
    <source>
        <dbReference type="SAM" id="SignalP"/>
    </source>
</evidence>
<evidence type="ECO:0000313" key="3">
    <source>
        <dbReference type="EMBL" id="GAA3652947.1"/>
    </source>
</evidence>
<dbReference type="Pfam" id="PF10647">
    <property type="entry name" value="Gmad1"/>
    <property type="match status" value="1"/>
</dbReference>
<dbReference type="RefSeq" id="WP_221855362.1">
    <property type="nucleotide sequence ID" value="NZ_BAAAYV010000005.1"/>
</dbReference>
<dbReference type="SUPFAM" id="SSF69322">
    <property type="entry name" value="Tricorn protease domain 2"/>
    <property type="match status" value="1"/>
</dbReference>
<gene>
    <name evidence="3" type="primary">lpqB</name>
    <name evidence="3" type="ORF">GCM10022202_11010</name>
</gene>
<dbReference type="InterPro" id="IPR019606">
    <property type="entry name" value="GerMN"/>
</dbReference>
<accession>A0ABP7BBI4</accession>
<dbReference type="InterPro" id="IPR059026">
    <property type="entry name" value="LpqB_N"/>
</dbReference>
<feature type="chain" id="PRO_5046375146" evidence="1">
    <location>
        <begin position="37"/>
        <end position="572"/>
    </location>
</feature>
<keyword evidence="3" id="KW-0449">Lipoprotein</keyword>
<evidence type="ECO:0000313" key="4">
    <source>
        <dbReference type="Proteomes" id="UP001410795"/>
    </source>
</evidence>
<protein>
    <submittedName>
        <fullName evidence="3">MtrAB system accessory lipoprotein LpqB</fullName>
    </submittedName>
</protein>
<proteinExistence type="predicted"/>
<reference evidence="4" key="1">
    <citation type="journal article" date="2019" name="Int. J. Syst. Evol. Microbiol.">
        <title>The Global Catalogue of Microorganisms (GCM) 10K type strain sequencing project: providing services to taxonomists for standard genome sequencing and annotation.</title>
        <authorList>
            <consortium name="The Broad Institute Genomics Platform"/>
            <consortium name="The Broad Institute Genome Sequencing Center for Infectious Disease"/>
            <person name="Wu L."/>
            <person name="Ma J."/>
        </authorList>
    </citation>
    <scope>NUCLEOTIDE SEQUENCE [LARGE SCALE GENOMIC DNA]</scope>
    <source>
        <strain evidence="4">JCM 16546</strain>
    </source>
</reference>
<comment type="caution">
    <text evidence="3">The sequence shown here is derived from an EMBL/GenBank/DDBJ whole genome shotgun (WGS) entry which is preliminary data.</text>
</comment>